<protein>
    <submittedName>
        <fullName evidence="2">Transglutaminase-like superfamily protein</fullName>
    </submittedName>
</protein>
<feature type="domain" description="Transglutaminase-like" evidence="1">
    <location>
        <begin position="198"/>
        <end position="297"/>
    </location>
</feature>
<evidence type="ECO:0000313" key="2">
    <source>
        <dbReference type="EMBL" id="SHM76813.1"/>
    </source>
</evidence>
<gene>
    <name evidence="2" type="ORF">SAMN02746066_03234</name>
</gene>
<name>A0A1M7LFR3_9FIRM</name>
<evidence type="ECO:0000259" key="1">
    <source>
        <dbReference type="Pfam" id="PF01841"/>
    </source>
</evidence>
<keyword evidence="3" id="KW-1185">Reference proteome</keyword>
<accession>A0A1M7LFR3</accession>
<dbReference type="SUPFAM" id="SSF54001">
    <property type="entry name" value="Cysteine proteinases"/>
    <property type="match status" value="1"/>
</dbReference>
<sequence>MAVIIAIVGVLFGTIIYIRSDREKRKDGIQTSTNEIQLKGEAFPWNGCYRIIRADNSDLQLSFEKDTQTVKASSMSGGYANDILYDWIYDGEKITFAILRNAYNEIYVLEEVEEGNLSGTCQYMSRETAVILEKYRDTANTKEQSNQDMKRSGKEQVDLLNAYSEYKTDELVYDYTYDLNQKELYRDFINTYELDRIAEGKSDIELMMALMNWLCDICKHGSTAYYESSSIDEIVTYGKENGLNCRCLSLVLSEVMRMYGIKAKVIWCYPKDDYFDDCHVVVQAYSEKTKQWIMFDPTYRLTLQTKTGEYMDIQGLREWIRTYGYDLEGMTPESSYYLVSNEDAGYTGNAEYGFNLKDYANYMAKNLFRLKCLSKNTILGTKCFQNTYTIELIPTNYNIAGIELFKANEIDLSGKYVYSTDVDKFFKLPE</sequence>
<proteinExistence type="predicted"/>
<dbReference type="Pfam" id="PF01841">
    <property type="entry name" value="Transglut_core"/>
    <property type="match status" value="1"/>
</dbReference>
<dbReference type="InterPro" id="IPR002931">
    <property type="entry name" value="Transglutaminase-like"/>
</dbReference>
<dbReference type="AlphaFoldDB" id="A0A1M7LFR3"/>
<dbReference type="EMBL" id="FRCP01000016">
    <property type="protein sequence ID" value="SHM76813.1"/>
    <property type="molecule type" value="Genomic_DNA"/>
</dbReference>
<evidence type="ECO:0000313" key="3">
    <source>
        <dbReference type="Proteomes" id="UP000184038"/>
    </source>
</evidence>
<organism evidence="2 3">
    <name type="scientific">Anaerosporobacter mobilis DSM 15930</name>
    <dbReference type="NCBI Taxonomy" id="1120996"/>
    <lineage>
        <taxon>Bacteria</taxon>
        <taxon>Bacillati</taxon>
        <taxon>Bacillota</taxon>
        <taxon>Clostridia</taxon>
        <taxon>Lachnospirales</taxon>
        <taxon>Lachnospiraceae</taxon>
        <taxon>Anaerosporobacter</taxon>
    </lineage>
</organism>
<dbReference type="InterPro" id="IPR038765">
    <property type="entry name" value="Papain-like_cys_pep_sf"/>
</dbReference>
<dbReference type="STRING" id="1120996.SAMN02746066_03234"/>
<dbReference type="Proteomes" id="UP000184038">
    <property type="component" value="Unassembled WGS sequence"/>
</dbReference>
<dbReference type="Gene3D" id="3.10.620.30">
    <property type="match status" value="1"/>
</dbReference>
<reference evidence="2 3" key="1">
    <citation type="submission" date="2016-11" db="EMBL/GenBank/DDBJ databases">
        <authorList>
            <person name="Jaros S."/>
            <person name="Januszkiewicz K."/>
            <person name="Wedrychowicz H."/>
        </authorList>
    </citation>
    <scope>NUCLEOTIDE SEQUENCE [LARGE SCALE GENOMIC DNA]</scope>
    <source>
        <strain evidence="2 3">DSM 15930</strain>
    </source>
</reference>